<organism evidence="2 3">
    <name type="scientific">Paenarthrobacter histidinolovorans</name>
    <dbReference type="NCBI Taxonomy" id="43664"/>
    <lineage>
        <taxon>Bacteria</taxon>
        <taxon>Bacillati</taxon>
        <taxon>Actinomycetota</taxon>
        <taxon>Actinomycetes</taxon>
        <taxon>Micrococcales</taxon>
        <taxon>Micrococcaceae</taxon>
        <taxon>Paenarthrobacter</taxon>
    </lineage>
</organism>
<reference evidence="2 3" key="1">
    <citation type="submission" date="2024-10" db="EMBL/GenBank/DDBJ databases">
        <title>Novel secondary metabolite-producing bacteria for plant disease control.</title>
        <authorList>
            <person name="Chevrette M."/>
        </authorList>
    </citation>
    <scope>NUCLEOTIDE SEQUENCE [LARGE SCALE GENOMIC DNA]</scope>
    <source>
        <strain evidence="2 3">J30 TE3557</strain>
    </source>
</reference>
<comment type="caution">
    <text evidence="2">The sequence shown here is derived from an EMBL/GenBank/DDBJ whole genome shotgun (WGS) entry which is preliminary data.</text>
</comment>
<accession>A0ABW8N5J8</accession>
<feature type="region of interest" description="Disordered" evidence="1">
    <location>
        <begin position="53"/>
        <end position="102"/>
    </location>
</feature>
<feature type="compositionally biased region" description="Polar residues" evidence="1">
    <location>
        <begin position="76"/>
        <end position="89"/>
    </location>
</feature>
<gene>
    <name evidence="2" type="ORF">ABIA52_001729</name>
</gene>
<name>A0ABW8N5J8_9MICC</name>
<dbReference type="Proteomes" id="UP001620520">
    <property type="component" value="Unassembled WGS sequence"/>
</dbReference>
<sequence>MLRGSARASALEPSGDVQILTHCEFRVARWNLEQGSHLSPLGWRQVCQQLAEQPETSGLRADDSQRDPHQGGLAGSVQSDETTQANRATPSPEITAVAATRA</sequence>
<protein>
    <submittedName>
        <fullName evidence="2">Uncharacterized protein</fullName>
    </submittedName>
</protein>
<proteinExistence type="predicted"/>
<evidence type="ECO:0000313" key="3">
    <source>
        <dbReference type="Proteomes" id="UP001620520"/>
    </source>
</evidence>
<keyword evidence="3" id="KW-1185">Reference proteome</keyword>
<evidence type="ECO:0000313" key="2">
    <source>
        <dbReference type="EMBL" id="MFK4638840.1"/>
    </source>
</evidence>
<evidence type="ECO:0000256" key="1">
    <source>
        <dbReference type="SAM" id="MobiDB-lite"/>
    </source>
</evidence>
<feature type="compositionally biased region" description="Basic and acidic residues" evidence="1">
    <location>
        <begin position="60"/>
        <end position="69"/>
    </location>
</feature>
<dbReference type="EMBL" id="JBIYEW010000003">
    <property type="protein sequence ID" value="MFK4638840.1"/>
    <property type="molecule type" value="Genomic_DNA"/>
</dbReference>